<organism evidence="5 6">
    <name type="scientific">Xylanibacter rodentium</name>
    <dbReference type="NCBI Taxonomy" id="2736289"/>
    <lineage>
        <taxon>Bacteria</taxon>
        <taxon>Pseudomonadati</taxon>
        <taxon>Bacteroidota</taxon>
        <taxon>Bacteroidia</taxon>
        <taxon>Bacteroidales</taxon>
        <taxon>Prevotellaceae</taxon>
        <taxon>Xylanibacter</taxon>
    </lineage>
</organism>
<comment type="caution">
    <text evidence="5">The sequence shown here is derived from an EMBL/GenBank/DDBJ whole genome shotgun (WGS) entry which is preliminary data.</text>
</comment>
<gene>
    <name evidence="5" type="ORF">HPS55_03420</name>
</gene>
<feature type="domain" description="NusG-like N-terminal" evidence="4">
    <location>
        <begin position="37"/>
        <end position="123"/>
    </location>
</feature>
<dbReference type="NCBIfam" id="NF033644">
    <property type="entry name" value="antiterm_UpxY"/>
    <property type="match status" value="1"/>
</dbReference>
<dbReference type="InterPro" id="IPR043425">
    <property type="entry name" value="NusG-like"/>
</dbReference>
<dbReference type="RefSeq" id="WP_172176014.1">
    <property type="nucleotide sequence ID" value="NZ_CASWFC010000187.1"/>
</dbReference>
<reference evidence="5 6" key="1">
    <citation type="submission" date="2020-05" db="EMBL/GenBank/DDBJ databases">
        <title>Distinct polysaccharide utilization as determinants for interspecies competition between intestinal Prevotella spp.</title>
        <authorList>
            <person name="Galvez E.J.C."/>
            <person name="Iljazovic A."/>
            <person name="Strowig T."/>
        </authorList>
    </citation>
    <scope>NUCLEOTIDE SEQUENCE [LARGE SCALE GENOMIC DNA]</scope>
    <source>
        <strain evidence="5 6">PROD</strain>
    </source>
</reference>
<evidence type="ECO:0000259" key="4">
    <source>
        <dbReference type="Pfam" id="PF02357"/>
    </source>
</evidence>
<keyword evidence="1" id="KW-0889">Transcription antitermination</keyword>
<keyword evidence="6" id="KW-1185">Reference proteome</keyword>
<evidence type="ECO:0000256" key="2">
    <source>
        <dbReference type="ARBA" id="ARBA00023015"/>
    </source>
</evidence>
<dbReference type="Gene3D" id="3.30.70.940">
    <property type="entry name" value="NusG, N-terminal domain"/>
    <property type="match status" value="1"/>
</dbReference>
<dbReference type="Proteomes" id="UP001193734">
    <property type="component" value="Unassembled WGS sequence"/>
</dbReference>
<dbReference type="PANTHER" id="PTHR30265:SF4">
    <property type="entry name" value="KOW MOTIF FAMILY PROTEIN, EXPRESSED"/>
    <property type="match status" value="1"/>
</dbReference>
<name>A0ABX2AVF3_9BACT</name>
<accession>A0ABX2AVF3</accession>
<dbReference type="InterPro" id="IPR036735">
    <property type="entry name" value="NGN_dom_sf"/>
</dbReference>
<dbReference type="CDD" id="cd09895">
    <property type="entry name" value="NGN_SP_UpxY"/>
    <property type="match status" value="1"/>
</dbReference>
<evidence type="ECO:0000313" key="6">
    <source>
        <dbReference type="Proteomes" id="UP001193734"/>
    </source>
</evidence>
<dbReference type="Pfam" id="PF02357">
    <property type="entry name" value="NusG"/>
    <property type="match status" value="1"/>
</dbReference>
<dbReference type="InterPro" id="IPR006645">
    <property type="entry name" value="NGN-like_dom"/>
</dbReference>
<protein>
    <submittedName>
        <fullName evidence="5">UpxY family transcription antiterminator</fullName>
    </submittedName>
</protein>
<sequence>MENAGTLNQPSSTSKMSLAVAAGVLSVQGFTDDWEPKRWYIAIVMHNTEKSCCKKLNDLFSADSQTPLDFDTYVPSQKELHVWRNGRRKKVDKILIPTYLFIRCTEKVRKMIKQETDFIRSFMKDHAGQPNQYGAYPFAFIPEHQMLNLMRMVGDAETPVTIDPRRLRVGAKVRVKGGRLKGLEGNVLREPNGRTSIVIGIDFLGCAKTEVPLELLEEVE</sequence>
<evidence type="ECO:0000256" key="1">
    <source>
        <dbReference type="ARBA" id="ARBA00022814"/>
    </source>
</evidence>
<dbReference type="GeneID" id="82156808"/>
<proteinExistence type="predicted"/>
<keyword evidence="2" id="KW-0805">Transcription regulation</keyword>
<evidence type="ECO:0000313" key="5">
    <source>
        <dbReference type="EMBL" id="NPE13382.1"/>
    </source>
</evidence>
<keyword evidence="3" id="KW-0804">Transcription</keyword>
<dbReference type="SUPFAM" id="SSF82679">
    <property type="entry name" value="N-utilization substance G protein NusG, N-terminal domain"/>
    <property type="match status" value="1"/>
</dbReference>
<evidence type="ECO:0000256" key="3">
    <source>
        <dbReference type="ARBA" id="ARBA00023163"/>
    </source>
</evidence>
<dbReference type="EMBL" id="JABKKE010000003">
    <property type="protein sequence ID" value="NPE13382.1"/>
    <property type="molecule type" value="Genomic_DNA"/>
</dbReference>
<dbReference type="PANTHER" id="PTHR30265">
    <property type="entry name" value="RHO-INTERACTING TRANSCRIPTION TERMINATION FACTOR NUSG"/>
    <property type="match status" value="1"/>
</dbReference>